<evidence type="ECO:0000256" key="3">
    <source>
        <dbReference type="ARBA" id="ARBA00022679"/>
    </source>
</evidence>
<comment type="similarity">
    <text evidence="2">Belongs to the YkuD family.</text>
</comment>
<organism evidence="9 10">
    <name type="scientific">Aurantiacibacter aquimixticola</name>
    <dbReference type="NCBI Taxonomy" id="1958945"/>
    <lineage>
        <taxon>Bacteria</taxon>
        <taxon>Pseudomonadati</taxon>
        <taxon>Pseudomonadota</taxon>
        <taxon>Alphaproteobacteria</taxon>
        <taxon>Sphingomonadales</taxon>
        <taxon>Erythrobacteraceae</taxon>
        <taxon>Aurantiacibacter</taxon>
    </lineage>
</organism>
<feature type="active site" description="Nucleophile" evidence="7">
    <location>
        <position position="314"/>
    </location>
</feature>
<proteinExistence type="inferred from homology"/>
<comment type="caution">
    <text evidence="9">The sequence shown here is derived from an EMBL/GenBank/DDBJ whole genome shotgun (WGS) entry which is preliminary data.</text>
</comment>
<evidence type="ECO:0000256" key="6">
    <source>
        <dbReference type="ARBA" id="ARBA00023316"/>
    </source>
</evidence>
<keyword evidence="6 7" id="KW-0961">Cell wall biogenesis/degradation</keyword>
<evidence type="ECO:0000256" key="5">
    <source>
        <dbReference type="ARBA" id="ARBA00022984"/>
    </source>
</evidence>
<evidence type="ECO:0000256" key="7">
    <source>
        <dbReference type="PROSITE-ProRule" id="PRU01373"/>
    </source>
</evidence>
<evidence type="ECO:0000256" key="4">
    <source>
        <dbReference type="ARBA" id="ARBA00022960"/>
    </source>
</evidence>
<protein>
    <recommendedName>
        <fullName evidence="8">L,D-TPase catalytic domain-containing protein</fullName>
    </recommendedName>
</protein>
<dbReference type="UniPathway" id="UPA00219"/>
<dbReference type="InterPro" id="IPR036365">
    <property type="entry name" value="PGBD-like_sf"/>
</dbReference>
<dbReference type="OrthoDB" id="9778545at2"/>
<comment type="pathway">
    <text evidence="1 7">Cell wall biogenesis; peptidoglycan biosynthesis.</text>
</comment>
<dbReference type="PANTHER" id="PTHR41533">
    <property type="entry name" value="L,D-TRANSPEPTIDASE HI_1667-RELATED"/>
    <property type="match status" value="1"/>
</dbReference>
<sequence length="377" mass="41807">MCLAPRAALASNPDDSDLFVQADDVHLLFEGQMPANADEAALEANWVERDLADALQRYRSEWGDLPTTQIASGGALEEGDSGERVSALRARLGLSGGTKFDAALAERVRLFRDMHGLSQGEHVDAEMIAALNRGADHYIAILDQNLARARDLPDFLGHRYVFVDIATQHLSMMKDGEVEDTMRVVVGRSQTQTPIMAGLIRHAVLNPYWNVPVDLVRDRYASRVINGGRAYLNRTGFRILSGFGDDAVQLQPSEVDWDAVRSGELDLRLRQEPGVGNGMGSVKFMFPNDLGIFLHDTPSTHLFEDDERLFSAGCVRLERPEALGRWLMEGEMPEAGDDPEQVVPLVAPVPIYITYFTAMPQGDRIEFREDIYGHDAV</sequence>
<dbReference type="GO" id="GO:0016740">
    <property type="term" value="F:transferase activity"/>
    <property type="evidence" value="ECO:0007669"/>
    <property type="project" value="UniProtKB-KW"/>
</dbReference>
<name>A0A419RR76_9SPHN</name>
<evidence type="ECO:0000256" key="1">
    <source>
        <dbReference type="ARBA" id="ARBA00004752"/>
    </source>
</evidence>
<dbReference type="GO" id="GO:0004180">
    <property type="term" value="F:carboxypeptidase activity"/>
    <property type="evidence" value="ECO:0007669"/>
    <property type="project" value="UniProtKB-ARBA"/>
</dbReference>
<keyword evidence="5 7" id="KW-0573">Peptidoglycan synthesis</keyword>
<dbReference type="Gene3D" id="2.40.440.10">
    <property type="entry name" value="L,D-transpeptidase catalytic domain-like"/>
    <property type="match status" value="1"/>
</dbReference>
<dbReference type="Pfam" id="PF03734">
    <property type="entry name" value="YkuD"/>
    <property type="match status" value="1"/>
</dbReference>
<dbReference type="Proteomes" id="UP000285232">
    <property type="component" value="Unassembled WGS sequence"/>
</dbReference>
<keyword evidence="4 7" id="KW-0133">Cell shape</keyword>
<dbReference type="InterPro" id="IPR005490">
    <property type="entry name" value="LD_TPept_cat_dom"/>
</dbReference>
<feature type="active site" description="Proton donor/acceptor" evidence="7">
    <location>
        <position position="295"/>
    </location>
</feature>
<dbReference type="AlphaFoldDB" id="A0A419RR76"/>
<dbReference type="CDD" id="cd16913">
    <property type="entry name" value="YkuD_like"/>
    <property type="match status" value="1"/>
</dbReference>
<dbReference type="GO" id="GO:0008360">
    <property type="term" value="P:regulation of cell shape"/>
    <property type="evidence" value="ECO:0007669"/>
    <property type="project" value="UniProtKB-UniRule"/>
</dbReference>
<dbReference type="InterPro" id="IPR038063">
    <property type="entry name" value="Transpep_catalytic_dom"/>
</dbReference>
<dbReference type="InterPro" id="IPR052905">
    <property type="entry name" value="LD-transpeptidase_YkuD-like"/>
</dbReference>
<evidence type="ECO:0000313" key="9">
    <source>
        <dbReference type="EMBL" id="RJY08290.1"/>
    </source>
</evidence>
<dbReference type="SUPFAM" id="SSF141523">
    <property type="entry name" value="L,D-transpeptidase catalytic domain-like"/>
    <property type="match status" value="1"/>
</dbReference>
<feature type="domain" description="L,D-TPase catalytic" evidence="8">
    <location>
        <begin position="159"/>
        <end position="352"/>
    </location>
</feature>
<dbReference type="SUPFAM" id="SSF47090">
    <property type="entry name" value="PGBD-like"/>
    <property type="match status" value="1"/>
</dbReference>
<reference evidence="9 10" key="1">
    <citation type="journal article" date="2017" name="Int. J. Syst. Evol. Microbiol.">
        <title>Erythrobacter aquimixticola sp. nov., isolated from the junction between the ocean and a freshwater spring.</title>
        <authorList>
            <person name="Park S."/>
            <person name="Jung Y.T."/>
            <person name="Choi S.J."/>
            <person name="Yoon J.H."/>
        </authorList>
    </citation>
    <scope>NUCLEOTIDE SEQUENCE [LARGE SCALE GENOMIC DNA]</scope>
    <source>
        <strain evidence="9 10">JSSK-14</strain>
    </source>
</reference>
<keyword evidence="10" id="KW-1185">Reference proteome</keyword>
<gene>
    <name evidence="9" type="ORF">D6201_01985</name>
</gene>
<dbReference type="PROSITE" id="PS52029">
    <property type="entry name" value="LD_TPASE"/>
    <property type="match status" value="1"/>
</dbReference>
<accession>A0A419RR76</accession>
<dbReference type="GO" id="GO:0071555">
    <property type="term" value="P:cell wall organization"/>
    <property type="evidence" value="ECO:0007669"/>
    <property type="project" value="UniProtKB-UniRule"/>
</dbReference>
<evidence type="ECO:0000259" key="8">
    <source>
        <dbReference type="PROSITE" id="PS52029"/>
    </source>
</evidence>
<evidence type="ECO:0000313" key="10">
    <source>
        <dbReference type="Proteomes" id="UP000285232"/>
    </source>
</evidence>
<keyword evidence="3" id="KW-0808">Transferase</keyword>
<evidence type="ECO:0000256" key="2">
    <source>
        <dbReference type="ARBA" id="ARBA00005992"/>
    </source>
</evidence>
<dbReference type="EMBL" id="RAHX01000001">
    <property type="protein sequence ID" value="RJY08290.1"/>
    <property type="molecule type" value="Genomic_DNA"/>
</dbReference>
<dbReference type="GO" id="GO:0009252">
    <property type="term" value="P:peptidoglycan biosynthetic process"/>
    <property type="evidence" value="ECO:0007669"/>
    <property type="project" value="UniProtKB-UniPathway"/>
</dbReference>
<dbReference type="PANTHER" id="PTHR41533:SF2">
    <property type="entry name" value="BLR7131 PROTEIN"/>
    <property type="match status" value="1"/>
</dbReference>